<gene>
    <name evidence="1" type="ORF">S12H4_41495</name>
</gene>
<reference evidence="1" key="1">
    <citation type="journal article" date="2014" name="Front. Microbiol.">
        <title>High frequency of phylogenetically diverse reductive dehalogenase-homologous genes in deep subseafloor sedimentary metagenomes.</title>
        <authorList>
            <person name="Kawai M."/>
            <person name="Futagami T."/>
            <person name="Toyoda A."/>
            <person name="Takaki Y."/>
            <person name="Nishi S."/>
            <person name="Hori S."/>
            <person name="Arai W."/>
            <person name="Tsubouchi T."/>
            <person name="Morono Y."/>
            <person name="Uchiyama I."/>
            <person name="Ito T."/>
            <person name="Fujiyama A."/>
            <person name="Inagaki F."/>
            <person name="Takami H."/>
        </authorList>
    </citation>
    <scope>NUCLEOTIDE SEQUENCE</scope>
    <source>
        <strain evidence="1">Expedition CK06-06</strain>
    </source>
</reference>
<evidence type="ECO:0000313" key="1">
    <source>
        <dbReference type="EMBL" id="GAJ07010.1"/>
    </source>
</evidence>
<comment type="caution">
    <text evidence="1">The sequence shown here is derived from an EMBL/GenBank/DDBJ whole genome shotgun (WGS) entry which is preliminary data.</text>
</comment>
<protein>
    <submittedName>
        <fullName evidence="1">Uncharacterized protein</fullName>
    </submittedName>
</protein>
<organism evidence="1">
    <name type="scientific">marine sediment metagenome</name>
    <dbReference type="NCBI Taxonomy" id="412755"/>
    <lineage>
        <taxon>unclassified sequences</taxon>
        <taxon>metagenomes</taxon>
        <taxon>ecological metagenomes</taxon>
    </lineage>
</organism>
<dbReference type="AlphaFoldDB" id="X1VHU8"/>
<sequence>MAKIPLNDVQKQIDFFFQNLRDRWEIGLWNFKEQIDNFCDDNQRKNLKQRDIINTPIHNIISLDGSYIFLLLDSIFMQRLRGIHHQGLA</sequence>
<proteinExistence type="predicted"/>
<accession>X1VHU8</accession>
<name>X1VHU8_9ZZZZ</name>
<dbReference type="EMBL" id="BARW01025293">
    <property type="protein sequence ID" value="GAJ07010.1"/>
    <property type="molecule type" value="Genomic_DNA"/>
</dbReference>